<protein>
    <submittedName>
        <fullName evidence="2">Uncharacterized protein</fullName>
    </submittedName>
</protein>
<feature type="compositionally biased region" description="Low complexity" evidence="1">
    <location>
        <begin position="40"/>
        <end position="50"/>
    </location>
</feature>
<dbReference type="Proteomes" id="UP000032568">
    <property type="component" value="Chromosome pTact"/>
</dbReference>
<organism evidence="2 3">
    <name type="scientific">Thalassomonas actiniarum</name>
    <dbReference type="NCBI Taxonomy" id="485447"/>
    <lineage>
        <taxon>Bacteria</taxon>
        <taxon>Pseudomonadati</taxon>
        <taxon>Pseudomonadota</taxon>
        <taxon>Gammaproteobacteria</taxon>
        <taxon>Alteromonadales</taxon>
        <taxon>Colwelliaceae</taxon>
        <taxon>Thalassomonas</taxon>
    </lineage>
</organism>
<dbReference type="EMBL" id="CP059736">
    <property type="protein sequence ID" value="WDE02153.1"/>
    <property type="molecule type" value="Genomic_DNA"/>
</dbReference>
<evidence type="ECO:0000313" key="3">
    <source>
        <dbReference type="Proteomes" id="UP000032568"/>
    </source>
</evidence>
<feature type="region of interest" description="Disordered" evidence="1">
    <location>
        <begin position="1"/>
        <end position="59"/>
    </location>
</feature>
<proteinExistence type="predicted"/>
<reference evidence="2 3" key="2">
    <citation type="journal article" date="2022" name="Mar. Drugs">
        <title>Bioassay-Guided Fractionation Leads to the Detection of Cholic Acid Generated by the Rare Thalassomonas sp.</title>
        <authorList>
            <person name="Pheiffer F."/>
            <person name="Schneider Y.K."/>
            <person name="Hansen E.H."/>
            <person name="Andersen J.H."/>
            <person name="Isaksson J."/>
            <person name="Busche T."/>
            <person name="R C."/>
            <person name="Kalinowski J."/>
            <person name="Zyl L.V."/>
            <person name="Trindade M."/>
        </authorList>
    </citation>
    <scope>NUCLEOTIDE SEQUENCE [LARGE SCALE GENOMIC DNA]</scope>
    <source>
        <strain evidence="2 3">A5K-106</strain>
    </source>
</reference>
<feature type="compositionally biased region" description="Low complexity" evidence="1">
    <location>
        <begin position="9"/>
        <end position="28"/>
    </location>
</feature>
<dbReference type="AlphaFoldDB" id="A0AAE9YZ18"/>
<gene>
    <name evidence="2" type="ORF">SG35_030820</name>
</gene>
<evidence type="ECO:0000313" key="2">
    <source>
        <dbReference type="EMBL" id="WDE02153.1"/>
    </source>
</evidence>
<dbReference type="RefSeq" id="WP_152646471.1">
    <property type="nucleotide sequence ID" value="NZ_CP059736.1"/>
</dbReference>
<sequence length="929" mass="102233">MQTYPLPSPSLLASDSIGVSESESSNSNPIQGQHIHLPDSMESSSVSRSSQIQRNTSIPSSTDKLLARIEGNIKTLQAMRDAAVEVMKEPKAKLKGNEQQRIDKLSRQLDRIVDLHAKFSKVAQSQHKSSSDPTLSRLTSSAISMTGTGIISLNSAVNNEVRQFVSTFGARHMDQMLEHIDDSKVITRIEAAQSEALKLGWSRLRIDNYLPHLRSIQQEHSGDLDESIEMSKTNQSFLDNYAQSSLDQSEAHWQNQLASTVLNTISSGLSLVNIHMEQNLSPREQFAQIDTHLKGIVNAKLSETGDELEILTNPGSARSHSLTELAMLVQTKLNELKDNPKAEFAFKLLLSGSEDNPYIKVDKDESNGNYSVTLTEKAEQEVSGITAKRKRIEQQIHSQMEDTFSQRDPFLNKLQNHRLLSALKHEMGDYADTGDWDSFRHYAEKAGISTELMAQKFGEYLSIAGDYAYESSPESIQHFLTASKESAQQISAQFKDYAGVMIKNSTQAVVGKGVELGVGLLTLDISRLVGQQNMDALAQLATSTGQNINALGYGLAQYAQSTGQGIDDACPAFVQAITHTAVNTLSDLSQQVVDSDPVQISKLALEEVLDVSKSIASKALMVRNVAVGLNNLSGGRLPTWMGNLAGSLSGVTGQFVANKVVDVMQQGYEAVTSMSVKDELRDVGSHTLDTMEHYLANPQRFDEAQQEAQETWGDLFDITVRQGRTTMARVKPGLVDRSPQAIIDNLNKKLEQFREQGNNAGIMALYRACDSLDFVDIDGTWFGKGKIKHAANSHISESVSLEQLVDHSTPMQKAKESSRVLAREHDLLSTKYIASHHLNKLAAQKLKNAELDQLNPLVSAKHAELTALKAEKLQYCQIAVASADSKKEVLVILETTAKDIEQMAEALKQKPGKTPVQLRDIATQIRRLD</sequence>
<name>A0AAE9YZ18_9GAMM</name>
<evidence type="ECO:0000256" key="1">
    <source>
        <dbReference type="SAM" id="MobiDB-lite"/>
    </source>
</evidence>
<dbReference type="KEGG" id="tact:SG35_030820"/>
<reference evidence="2 3" key="1">
    <citation type="journal article" date="2015" name="Genome Announc.">
        <title>Draft Genome Sequences of Marine Isolates of Thalassomonas viridans and Thalassomonas actiniarum.</title>
        <authorList>
            <person name="Olonade I."/>
            <person name="van Zyl L.J."/>
            <person name="Trindade M."/>
        </authorList>
    </citation>
    <scope>NUCLEOTIDE SEQUENCE [LARGE SCALE GENOMIC DNA]</scope>
    <source>
        <strain evidence="2 3">A5K-106</strain>
    </source>
</reference>
<keyword evidence="3" id="KW-1185">Reference proteome</keyword>
<accession>A0AAE9YZ18</accession>